<dbReference type="PANTHER" id="PTHR33971">
    <property type="entry name" value="OS06G0232000 PROTEIN"/>
    <property type="match status" value="1"/>
</dbReference>
<dbReference type="OrthoDB" id="768992at2759"/>
<protein>
    <submittedName>
        <fullName evidence="2">Uncharacterized protein</fullName>
    </submittedName>
</protein>
<organism evidence="2 3">
    <name type="scientific">Panicum miliaceum</name>
    <name type="common">Proso millet</name>
    <name type="synonym">Broomcorn millet</name>
    <dbReference type="NCBI Taxonomy" id="4540"/>
    <lineage>
        <taxon>Eukaryota</taxon>
        <taxon>Viridiplantae</taxon>
        <taxon>Streptophyta</taxon>
        <taxon>Embryophyta</taxon>
        <taxon>Tracheophyta</taxon>
        <taxon>Spermatophyta</taxon>
        <taxon>Magnoliopsida</taxon>
        <taxon>Liliopsida</taxon>
        <taxon>Poales</taxon>
        <taxon>Poaceae</taxon>
        <taxon>PACMAD clade</taxon>
        <taxon>Panicoideae</taxon>
        <taxon>Panicodae</taxon>
        <taxon>Paniceae</taxon>
        <taxon>Panicinae</taxon>
        <taxon>Panicum</taxon>
        <taxon>Panicum sect. Panicum</taxon>
    </lineage>
</organism>
<feature type="compositionally biased region" description="Pro residues" evidence="1">
    <location>
        <begin position="55"/>
        <end position="100"/>
    </location>
</feature>
<proteinExistence type="predicted"/>
<comment type="caution">
    <text evidence="2">The sequence shown here is derived from an EMBL/GenBank/DDBJ whole genome shotgun (WGS) entry which is preliminary data.</text>
</comment>
<dbReference type="InterPro" id="IPR038943">
    <property type="entry name" value="PLDrp1-like"/>
</dbReference>
<sequence length="551" mass="62245">MAATAAEHLDDDEFDDYNPHPYGGGYDISATYGSPLLPSPATCYPVSSRASVPAPTAPQPRSPLPQPPSPLPQRPAPAPSLPSPPAQPRPRSPQQPPAPVAEPYYWPKPYDYGDAPRYQPMYATPEVFRGWPFMPGAPCRSTCGRDYWRQCMRGLDYLFGHSDGYGERRIGVDCLGVPVYANRKGGVEDAVVVEVAPPATGTVEWHDAGEEQYQSNRLSWYGNAEEETYAYAQAKPTYTSYDRSYEQSYGVSDETTWFPNQSYQEVYKEEEYQHQEFLSYNDDSNISSQPIFNYNQHFGEQPLHFHVEPPVSSHKLEYYEEFLSYNEDSKISPQPVLCYNQHFGEQTLHFHVEPPETVSSHKLEYYENFSTYNDQNNVDNFESLGQPYEIQSYTHMPHDQLEPYRASWSLNPGYYEACMEGTPQYDNEFDQEQLGDEISGLRTPQSTTVQRWSLPENFACKSPSATHMGMGGGWPFPYYSLHVLLPRAAPSESLTHRQRYAGSRKACLELHAPSLLCCTAALHIDLVALMQGRWAMAMGCHACLLGRDSGA</sequence>
<dbReference type="EMBL" id="PQIB02000002">
    <property type="protein sequence ID" value="RLN32911.1"/>
    <property type="molecule type" value="Genomic_DNA"/>
</dbReference>
<dbReference type="PANTHER" id="PTHR33971:SF4">
    <property type="entry name" value="OS07G0682700 PROTEIN"/>
    <property type="match status" value="1"/>
</dbReference>
<gene>
    <name evidence="2" type="ORF">C2845_PM03G16540</name>
</gene>
<dbReference type="AlphaFoldDB" id="A0A3L6T3V7"/>
<dbReference type="Proteomes" id="UP000275267">
    <property type="component" value="Unassembled WGS sequence"/>
</dbReference>
<dbReference type="GO" id="GO:0070300">
    <property type="term" value="F:phosphatidic acid binding"/>
    <property type="evidence" value="ECO:0007669"/>
    <property type="project" value="InterPro"/>
</dbReference>
<accession>A0A3L6T3V7</accession>
<feature type="region of interest" description="Disordered" evidence="1">
    <location>
        <begin position="43"/>
        <end position="103"/>
    </location>
</feature>
<name>A0A3L6T3V7_PANMI</name>
<reference evidence="3" key="1">
    <citation type="journal article" date="2019" name="Nat. Commun.">
        <title>The genome of broomcorn millet.</title>
        <authorList>
            <person name="Zou C."/>
            <person name="Miki D."/>
            <person name="Li D."/>
            <person name="Tang Q."/>
            <person name="Xiao L."/>
            <person name="Rajput S."/>
            <person name="Deng P."/>
            <person name="Jia W."/>
            <person name="Huang R."/>
            <person name="Zhang M."/>
            <person name="Sun Y."/>
            <person name="Hu J."/>
            <person name="Fu X."/>
            <person name="Schnable P.S."/>
            <person name="Li F."/>
            <person name="Zhang H."/>
            <person name="Feng B."/>
            <person name="Zhu X."/>
            <person name="Liu R."/>
            <person name="Schnable J.C."/>
            <person name="Zhu J.-K."/>
            <person name="Zhang H."/>
        </authorList>
    </citation>
    <scope>NUCLEOTIDE SEQUENCE [LARGE SCALE GENOMIC DNA]</scope>
</reference>
<evidence type="ECO:0000313" key="2">
    <source>
        <dbReference type="EMBL" id="RLN32911.1"/>
    </source>
</evidence>
<evidence type="ECO:0000256" key="1">
    <source>
        <dbReference type="SAM" id="MobiDB-lite"/>
    </source>
</evidence>
<evidence type="ECO:0000313" key="3">
    <source>
        <dbReference type="Proteomes" id="UP000275267"/>
    </source>
</evidence>
<feature type="region of interest" description="Disordered" evidence="1">
    <location>
        <begin position="1"/>
        <end position="31"/>
    </location>
</feature>
<keyword evidence="3" id="KW-1185">Reference proteome</keyword>